<dbReference type="SUPFAM" id="SSF53850">
    <property type="entry name" value="Periplasmic binding protein-like II"/>
    <property type="match status" value="1"/>
</dbReference>
<evidence type="ECO:0000313" key="2">
    <source>
        <dbReference type="EMBL" id="MEB3101759.1"/>
    </source>
</evidence>
<comment type="caution">
    <text evidence="2">The sequence shown here is derived from an EMBL/GenBank/DDBJ whole genome shotgun (WGS) entry which is preliminary data.</text>
</comment>
<dbReference type="Proteomes" id="UP001310386">
    <property type="component" value="Unassembled WGS sequence"/>
</dbReference>
<gene>
    <name evidence="2" type="ORF">VF724_08795</name>
</gene>
<organism evidence="2 3">
    <name type="scientific">Ferviditalea candida</name>
    <dbReference type="NCBI Taxonomy" id="3108399"/>
    <lineage>
        <taxon>Bacteria</taxon>
        <taxon>Bacillati</taxon>
        <taxon>Bacillota</taxon>
        <taxon>Bacilli</taxon>
        <taxon>Bacillales</taxon>
        <taxon>Paenibacillaceae</taxon>
        <taxon>Ferviditalea</taxon>
    </lineage>
</organism>
<evidence type="ECO:0000313" key="3">
    <source>
        <dbReference type="Proteomes" id="UP001310386"/>
    </source>
</evidence>
<dbReference type="Gene3D" id="3.10.105.10">
    <property type="entry name" value="Dipeptide-binding Protein, Domain 3"/>
    <property type="match status" value="1"/>
</dbReference>
<accession>A0ABU5ZGZ2</accession>
<dbReference type="Gene3D" id="3.90.76.10">
    <property type="entry name" value="Dipeptide-binding Protein, Domain 1"/>
    <property type="match status" value="1"/>
</dbReference>
<proteinExistence type="predicted"/>
<dbReference type="InterPro" id="IPR030678">
    <property type="entry name" value="Peptide/Ni-bd"/>
</dbReference>
<dbReference type="InterPro" id="IPR000914">
    <property type="entry name" value="SBP_5_dom"/>
</dbReference>
<dbReference type="PIRSF" id="PIRSF002741">
    <property type="entry name" value="MppA"/>
    <property type="match status" value="1"/>
</dbReference>
<evidence type="ECO:0000259" key="1">
    <source>
        <dbReference type="Pfam" id="PF00496"/>
    </source>
</evidence>
<dbReference type="Gene3D" id="3.40.190.10">
    <property type="entry name" value="Periplasmic binding protein-like II"/>
    <property type="match status" value="1"/>
</dbReference>
<dbReference type="RefSeq" id="WP_371753877.1">
    <property type="nucleotide sequence ID" value="NZ_JAYJLD010000010.1"/>
</dbReference>
<dbReference type="EMBL" id="JAYJLD010000010">
    <property type="protein sequence ID" value="MEB3101759.1"/>
    <property type="molecule type" value="Genomic_DNA"/>
</dbReference>
<dbReference type="PROSITE" id="PS51257">
    <property type="entry name" value="PROKAR_LIPOPROTEIN"/>
    <property type="match status" value="1"/>
</dbReference>
<dbReference type="Pfam" id="PF00496">
    <property type="entry name" value="SBP_bac_5"/>
    <property type="match status" value="1"/>
</dbReference>
<feature type="domain" description="Solute-binding protein family 5" evidence="1">
    <location>
        <begin position="92"/>
        <end position="446"/>
    </location>
</feature>
<keyword evidence="3" id="KW-1185">Reference proteome</keyword>
<dbReference type="PANTHER" id="PTHR30290">
    <property type="entry name" value="PERIPLASMIC BINDING COMPONENT OF ABC TRANSPORTER"/>
    <property type="match status" value="1"/>
</dbReference>
<reference evidence="2" key="1">
    <citation type="submission" date="2023-12" db="EMBL/GenBank/DDBJ databases">
        <title>Fervidustalea candida gen. nov., sp. nov., a novel member of the family Paenibacillaceae isolated from a geothermal area.</title>
        <authorList>
            <person name="Li W.-J."/>
            <person name="Jiao J.-Y."/>
            <person name="Chen Y."/>
        </authorList>
    </citation>
    <scope>NUCLEOTIDE SEQUENCE</scope>
    <source>
        <strain evidence="2">SYSU GA230002</strain>
    </source>
</reference>
<dbReference type="InterPro" id="IPR039424">
    <property type="entry name" value="SBP_5"/>
</dbReference>
<sequence>MESVKKLLFIALVGVMSLSGLLAGCSSKQTASTGDKPASGGTLIIGIESEADVLDPHRAGGWVTFRINRQIHESLVTEDLSKPSEEAPVPPLKPGLAESWEVSPDGLKYTFKLRKGVKFHDGTDFNAQAVEFNVRRVWDKNFEYYDARSAGNLNATFQNLKEIHVIDDHTIELIFSKPFSEFLRMLAQGGMGSGGIVSPAALKKWGNDQYAEHPAGTGPFKFEERVRGQKIVLVRNDQYWGQKPHLDKVIFRPIPDAAARVTALETGEVDVIAVPPPDSVESLKSKGFNVVQGTPPHVWYLAFNFNNKYMKDKRVRQAVIMAINRKGMAKDLLKDTANPAYSVQSPGNEAFDPNFVDYEYNPEKAKQLLAEAGYPNGFETTFQTSVDGSGQLIPVPMAEWIQRDLAKIGIKVKIETYEWITYIGVWLQGMKPDVGFNQMSWGFTTPYWLEIAADSKSGTNSGKYNNPKVDQLIEQAMSETDAKKAISNWKDANKIISEDAALAPIVNDKAPYAMAKYVDGFIAPSEEWYDLTQVQLKK</sequence>
<protein>
    <submittedName>
        <fullName evidence="2">ABC transporter substrate-binding protein</fullName>
    </submittedName>
</protein>
<dbReference type="CDD" id="cd08495">
    <property type="entry name" value="PBP2_NikA_DppA_OppA_like_8"/>
    <property type="match status" value="1"/>
</dbReference>
<name>A0ABU5ZGZ2_9BACL</name>